<dbReference type="Pfam" id="PF02311">
    <property type="entry name" value="AraC_binding"/>
    <property type="match status" value="1"/>
</dbReference>
<keyword evidence="4" id="KW-1185">Reference proteome</keyword>
<dbReference type="Gene3D" id="2.60.120.10">
    <property type="entry name" value="Jelly Rolls"/>
    <property type="match status" value="1"/>
</dbReference>
<dbReference type="GO" id="GO:0006355">
    <property type="term" value="P:regulation of DNA-templated transcription"/>
    <property type="evidence" value="ECO:0007669"/>
    <property type="project" value="InterPro"/>
</dbReference>
<dbReference type="InterPro" id="IPR014710">
    <property type="entry name" value="RmlC-like_jellyroll"/>
</dbReference>
<reference evidence="3 4" key="1">
    <citation type="submission" date="2019-10" db="EMBL/GenBank/DDBJ databases">
        <title>Whole genome shotgun sequence of Acrocarpospora macrocephala NBRC 16266.</title>
        <authorList>
            <person name="Ichikawa N."/>
            <person name="Kimura A."/>
            <person name="Kitahashi Y."/>
            <person name="Komaki H."/>
            <person name="Oguchi A."/>
        </authorList>
    </citation>
    <scope>NUCLEOTIDE SEQUENCE [LARGE SCALE GENOMIC DNA]</scope>
    <source>
        <strain evidence="3 4">NBRC 16266</strain>
    </source>
</reference>
<dbReference type="InterPro" id="IPR037923">
    <property type="entry name" value="HTH-like"/>
</dbReference>
<sequence>MTVVRAGSRWRDHRPAWSDLTAAGIFRMPAAGGHFDRHHHDCAEYWLIINGQATVWSGGHTYHVGPGDLLCTPTGDEHDILAVHSPLLGFFFEGPLPPGGRPGHLHTSPEQAAGHAVPLLPLPTDFTGSHHLA</sequence>
<name>A0A5M3X6Z1_9ACTN</name>
<accession>A0A5M3X6Z1</accession>
<dbReference type="AlphaFoldDB" id="A0A5M3X6Z1"/>
<dbReference type="InterPro" id="IPR003313">
    <property type="entry name" value="AraC-bd"/>
</dbReference>
<evidence type="ECO:0000313" key="4">
    <source>
        <dbReference type="Proteomes" id="UP000331127"/>
    </source>
</evidence>
<gene>
    <name evidence="3" type="ORF">Amac_104380</name>
</gene>
<evidence type="ECO:0000259" key="2">
    <source>
        <dbReference type="Pfam" id="PF02311"/>
    </source>
</evidence>
<proteinExistence type="predicted"/>
<dbReference type="GO" id="GO:0003677">
    <property type="term" value="F:DNA binding"/>
    <property type="evidence" value="ECO:0007669"/>
    <property type="project" value="UniProtKB-KW"/>
</dbReference>
<evidence type="ECO:0000256" key="1">
    <source>
        <dbReference type="ARBA" id="ARBA00023125"/>
    </source>
</evidence>
<dbReference type="OrthoDB" id="5243731at2"/>
<comment type="caution">
    <text evidence="3">The sequence shown here is derived from an EMBL/GenBank/DDBJ whole genome shotgun (WGS) entry which is preliminary data.</text>
</comment>
<protein>
    <recommendedName>
        <fullName evidence="2">AraC-type arabinose-binding/dimerisation domain-containing protein</fullName>
    </recommendedName>
</protein>
<dbReference type="Proteomes" id="UP000331127">
    <property type="component" value="Unassembled WGS sequence"/>
</dbReference>
<feature type="domain" description="AraC-type arabinose-binding/dimerisation" evidence="2">
    <location>
        <begin position="33"/>
        <end position="82"/>
    </location>
</feature>
<evidence type="ECO:0000313" key="3">
    <source>
        <dbReference type="EMBL" id="GES16840.1"/>
    </source>
</evidence>
<dbReference type="EMBL" id="BLAE01000118">
    <property type="protein sequence ID" value="GES16840.1"/>
    <property type="molecule type" value="Genomic_DNA"/>
</dbReference>
<dbReference type="SUPFAM" id="SSF51215">
    <property type="entry name" value="Regulatory protein AraC"/>
    <property type="match status" value="1"/>
</dbReference>
<dbReference type="RefSeq" id="WP_155361833.1">
    <property type="nucleotide sequence ID" value="NZ_BAAAHL010000060.1"/>
</dbReference>
<organism evidence="3 4">
    <name type="scientific">Acrocarpospora macrocephala</name>
    <dbReference type="NCBI Taxonomy" id="150177"/>
    <lineage>
        <taxon>Bacteria</taxon>
        <taxon>Bacillati</taxon>
        <taxon>Actinomycetota</taxon>
        <taxon>Actinomycetes</taxon>
        <taxon>Streptosporangiales</taxon>
        <taxon>Streptosporangiaceae</taxon>
        <taxon>Acrocarpospora</taxon>
    </lineage>
</organism>
<keyword evidence="1" id="KW-0238">DNA-binding</keyword>